<proteinExistence type="predicted"/>
<evidence type="ECO:0000313" key="1">
    <source>
        <dbReference type="EMBL" id="MDA0160861.1"/>
    </source>
</evidence>
<name>A0A9X3S259_9ACTN</name>
<reference evidence="1" key="1">
    <citation type="submission" date="2022-10" db="EMBL/GenBank/DDBJ databases">
        <title>The WGS of Solirubrobacter ginsenosidimutans DSM 21036.</title>
        <authorList>
            <person name="Jiang Z."/>
        </authorList>
    </citation>
    <scope>NUCLEOTIDE SEQUENCE</scope>
    <source>
        <strain evidence="1">DSM 21036</strain>
    </source>
</reference>
<comment type="caution">
    <text evidence="1">The sequence shown here is derived from an EMBL/GenBank/DDBJ whole genome shotgun (WGS) entry which is preliminary data.</text>
</comment>
<gene>
    <name evidence="1" type="ORF">OM076_11345</name>
</gene>
<dbReference type="AlphaFoldDB" id="A0A9X3S259"/>
<accession>A0A9X3S259</accession>
<keyword evidence="2" id="KW-1185">Reference proteome</keyword>
<dbReference type="EMBL" id="JAPDOD010000007">
    <property type="protein sequence ID" value="MDA0160861.1"/>
    <property type="molecule type" value="Genomic_DNA"/>
</dbReference>
<organism evidence="1 2">
    <name type="scientific">Solirubrobacter ginsenosidimutans</name>
    <dbReference type="NCBI Taxonomy" id="490573"/>
    <lineage>
        <taxon>Bacteria</taxon>
        <taxon>Bacillati</taxon>
        <taxon>Actinomycetota</taxon>
        <taxon>Thermoleophilia</taxon>
        <taxon>Solirubrobacterales</taxon>
        <taxon>Solirubrobacteraceae</taxon>
        <taxon>Solirubrobacter</taxon>
    </lineage>
</organism>
<sequence length="96" mass="9695">MKTTGQAKLKVAGKAALRIDGIDKMEISGCKLENASGPPVIVQCKTVASATGEATKLKVSGKPVALDTLTGVGSGSTANVPEKLSVTVNQTKLKAS</sequence>
<protein>
    <submittedName>
        <fullName evidence="1">Uncharacterized protein</fullName>
    </submittedName>
</protein>
<evidence type="ECO:0000313" key="2">
    <source>
        <dbReference type="Proteomes" id="UP001149140"/>
    </source>
</evidence>
<dbReference type="Proteomes" id="UP001149140">
    <property type="component" value="Unassembled WGS sequence"/>
</dbReference>